<accession>A0ABU8UVE1</accession>
<dbReference type="EMBL" id="JBBKAK010000001">
    <property type="protein sequence ID" value="MEJ8672175.1"/>
    <property type="molecule type" value="Genomic_DNA"/>
</dbReference>
<organism evidence="3 4">
    <name type="scientific">Streptomyces machairae</name>
    <dbReference type="NCBI Taxonomy" id="3134109"/>
    <lineage>
        <taxon>Bacteria</taxon>
        <taxon>Bacillati</taxon>
        <taxon>Actinomycetota</taxon>
        <taxon>Actinomycetes</taxon>
        <taxon>Kitasatosporales</taxon>
        <taxon>Streptomycetaceae</taxon>
        <taxon>Streptomyces</taxon>
    </lineage>
</organism>
<feature type="region of interest" description="Disordered" evidence="1">
    <location>
        <begin position="155"/>
        <end position="220"/>
    </location>
</feature>
<feature type="compositionally biased region" description="Polar residues" evidence="1">
    <location>
        <begin position="192"/>
        <end position="202"/>
    </location>
</feature>
<keyword evidence="4" id="KW-1185">Reference proteome</keyword>
<comment type="caution">
    <text evidence="3">The sequence shown here is derived from an EMBL/GenBank/DDBJ whole genome shotgun (WGS) entry which is preliminary data.</text>
</comment>
<dbReference type="InterPro" id="IPR046704">
    <property type="entry name" value="DUF6777"/>
</dbReference>
<gene>
    <name evidence="3" type="ORF">WKI71_39080</name>
</gene>
<name>A0ABU8UVE1_9ACTN</name>
<protein>
    <submittedName>
        <fullName evidence="3">DUF6777 domain-containing protein</fullName>
    </submittedName>
</protein>
<evidence type="ECO:0000256" key="1">
    <source>
        <dbReference type="SAM" id="MobiDB-lite"/>
    </source>
</evidence>
<evidence type="ECO:0000313" key="3">
    <source>
        <dbReference type="EMBL" id="MEJ8672175.1"/>
    </source>
</evidence>
<proteinExistence type="predicted"/>
<feature type="domain" description="DUF6777" evidence="2">
    <location>
        <begin position="1"/>
        <end position="154"/>
    </location>
</feature>
<dbReference type="Proteomes" id="UP001376459">
    <property type="component" value="Unassembled WGS sequence"/>
</dbReference>
<evidence type="ECO:0000313" key="4">
    <source>
        <dbReference type="Proteomes" id="UP001376459"/>
    </source>
</evidence>
<evidence type="ECO:0000259" key="2">
    <source>
        <dbReference type="Pfam" id="PF20568"/>
    </source>
</evidence>
<dbReference type="Pfam" id="PF20568">
    <property type="entry name" value="DUF6777"/>
    <property type="match status" value="1"/>
</dbReference>
<reference evidence="3 4" key="1">
    <citation type="submission" date="2024-03" db="EMBL/GenBank/DDBJ databases">
        <title>Novel Streptomyces species of biotechnological and ecological value are a feature of Machair soil.</title>
        <authorList>
            <person name="Prole J.R."/>
            <person name="Goodfellow M."/>
            <person name="Allenby N."/>
            <person name="Ward A.C."/>
        </authorList>
    </citation>
    <scope>NUCLEOTIDE SEQUENCE [LARGE SCALE GENOMIC DNA]</scope>
    <source>
        <strain evidence="3 4">MS1.AVA.1</strain>
    </source>
</reference>
<feature type="compositionally biased region" description="Basic and acidic residues" evidence="1">
    <location>
        <begin position="209"/>
        <end position="220"/>
    </location>
</feature>
<sequence>MYGGTQGAGSCDVRRQIDQLTSDRAKARVFAQAAGIPQASIPAHLRGLTSVVLRADTRVTNHGFRDGMGTGYQSVLQAGTAVLVDHHGVPRVRCACGNPLAPPVDPHGTPGTSGRAWSGYRPSQVVVVAPTIRMITNITIINVVDNTWIERPIGHQGHHRDHAVRPPKPVVPTPHDSGPRGDVSAFPEDGSASPSGGRTSPPESAGGLRDSDRHRRAPDQ</sequence>